<accession>A0ABQ7FT22</accession>
<evidence type="ECO:0000313" key="2">
    <source>
        <dbReference type="EMBL" id="KAF5825630.1"/>
    </source>
</evidence>
<name>A0ABQ7FT22_DUNSA</name>
<evidence type="ECO:0000313" key="3">
    <source>
        <dbReference type="Proteomes" id="UP000815325"/>
    </source>
</evidence>
<evidence type="ECO:0000256" key="1">
    <source>
        <dbReference type="SAM" id="MobiDB-lite"/>
    </source>
</evidence>
<feature type="region of interest" description="Disordered" evidence="1">
    <location>
        <begin position="58"/>
        <end position="88"/>
    </location>
</feature>
<sequence length="88" mass="10328">MPWNCMPPRRSSRVSGGPLRNLALKSRKLASSWLSCPTRWKRSSSHWSSWLKPRPLRSWRPTMPSRPHKKHWPSPTRSSRPSRWAACV</sequence>
<organism evidence="2 3">
    <name type="scientific">Dunaliella salina</name>
    <name type="common">Green alga</name>
    <name type="synonym">Protococcus salinus</name>
    <dbReference type="NCBI Taxonomy" id="3046"/>
    <lineage>
        <taxon>Eukaryota</taxon>
        <taxon>Viridiplantae</taxon>
        <taxon>Chlorophyta</taxon>
        <taxon>core chlorophytes</taxon>
        <taxon>Chlorophyceae</taxon>
        <taxon>CS clade</taxon>
        <taxon>Chlamydomonadales</taxon>
        <taxon>Dunaliellaceae</taxon>
        <taxon>Dunaliella</taxon>
    </lineage>
</organism>
<comment type="caution">
    <text evidence="2">The sequence shown here is derived from an EMBL/GenBank/DDBJ whole genome shotgun (WGS) entry which is preliminary data.</text>
</comment>
<proteinExistence type="predicted"/>
<dbReference type="EMBL" id="MU072336">
    <property type="protein sequence ID" value="KAF5825630.1"/>
    <property type="molecule type" value="Genomic_DNA"/>
</dbReference>
<keyword evidence="3" id="KW-1185">Reference proteome</keyword>
<feature type="compositionally biased region" description="Low complexity" evidence="1">
    <location>
        <begin position="73"/>
        <end position="88"/>
    </location>
</feature>
<reference evidence="2" key="1">
    <citation type="submission" date="2017-08" db="EMBL/GenBank/DDBJ databases">
        <authorList>
            <person name="Polle J.E."/>
            <person name="Barry K."/>
            <person name="Cushman J."/>
            <person name="Schmutz J."/>
            <person name="Tran D."/>
            <person name="Hathwaick L.T."/>
            <person name="Yim W.C."/>
            <person name="Jenkins J."/>
            <person name="Mckie-Krisberg Z.M."/>
            <person name="Prochnik S."/>
            <person name="Lindquist E."/>
            <person name="Dockter R.B."/>
            <person name="Adam C."/>
            <person name="Molina H."/>
            <person name="Bunkerborg J."/>
            <person name="Jin E."/>
            <person name="Buchheim M."/>
            <person name="Magnuson J."/>
        </authorList>
    </citation>
    <scope>NUCLEOTIDE SEQUENCE</scope>
    <source>
        <strain evidence="2">CCAP 19/18</strain>
    </source>
</reference>
<protein>
    <submittedName>
        <fullName evidence="2">Uncharacterized protein</fullName>
    </submittedName>
</protein>
<dbReference type="Proteomes" id="UP000815325">
    <property type="component" value="Unassembled WGS sequence"/>
</dbReference>
<gene>
    <name evidence="2" type="ORF">DUNSADRAFT_8008</name>
</gene>